<dbReference type="Proteomes" id="UP000272942">
    <property type="component" value="Unassembled WGS sequence"/>
</dbReference>
<evidence type="ECO:0000256" key="5">
    <source>
        <dbReference type="ARBA" id="ARBA00022824"/>
    </source>
</evidence>
<accession>A0A183A0D7</accession>
<dbReference type="AlphaFoldDB" id="A0A183A0D7"/>
<dbReference type="GO" id="GO:0005789">
    <property type="term" value="C:endoplasmic reticulum membrane"/>
    <property type="evidence" value="ECO:0007669"/>
    <property type="project" value="UniProtKB-SubCell"/>
</dbReference>
<keyword evidence="4" id="KW-0808">Transferase</keyword>
<proteinExistence type="predicted"/>
<dbReference type="PANTHER" id="PTHR10408">
    <property type="entry name" value="STEROL O-ACYLTRANSFERASE"/>
    <property type="match status" value="1"/>
</dbReference>
<dbReference type="GO" id="GO:0019432">
    <property type="term" value="P:triglyceride biosynthetic process"/>
    <property type="evidence" value="ECO:0007669"/>
    <property type="project" value="TreeGrafter"/>
</dbReference>
<evidence type="ECO:0000313" key="9">
    <source>
        <dbReference type="WBParaSite" id="ECPE_0000042201-mRNA-1"/>
    </source>
</evidence>
<keyword evidence="6" id="KW-0012">Acyltransferase</keyword>
<evidence type="ECO:0000313" key="8">
    <source>
        <dbReference type="Proteomes" id="UP000272942"/>
    </source>
</evidence>
<reference evidence="7 8" key="2">
    <citation type="submission" date="2018-11" db="EMBL/GenBank/DDBJ databases">
        <authorList>
            <consortium name="Pathogen Informatics"/>
        </authorList>
    </citation>
    <scope>NUCLEOTIDE SEQUENCE [LARGE SCALE GENOMIC DNA]</scope>
    <source>
        <strain evidence="7 8">Egypt</strain>
    </source>
</reference>
<dbReference type="OrthoDB" id="10039049at2759"/>
<comment type="subcellular location">
    <subcellularLocation>
        <location evidence="1">Endoplasmic reticulum membrane</location>
        <topology evidence="1">Multi-pass membrane protein</topology>
    </subcellularLocation>
</comment>
<evidence type="ECO:0000256" key="3">
    <source>
        <dbReference type="ARBA" id="ARBA00013244"/>
    </source>
</evidence>
<comment type="pathway">
    <text evidence="2">Lipid metabolism.</text>
</comment>
<dbReference type="PANTHER" id="PTHR10408:SF7">
    <property type="entry name" value="DIACYLGLYCEROL O-ACYLTRANSFERASE 1"/>
    <property type="match status" value="1"/>
</dbReference>
<dbReference type="EC" id="2.3.1.20" evidence="3"/>
<evidence type="ECO:0000313" key="7">
    <source>
        <dbReference type="EMBL" id="VDP22459.1"/>
    </source>
</evidence>
<sequence>MFAMLDAMSHPLYLCDSLCIHECTVRQRCFSGDVERTRPLRYSIGSPDQYDSLLDAIDHDLHGSLFPDDLNEIHMHRYISYPQNVTLGNLYYFILAPTLCYELNFPRTSFIRKPFVLRRLFEVVSYLNDQLHFLALFHLFVSFKSPNLLAAPFCTGRS</sequence>
<keyword evidence="5" id="KW-0256">Endoplasmic reticulum</keyword>
<evidence type="ECO:0000256" key="6">
    <source>
        <dbReference type="ARBA" id="ARBA00023315"/>
    </source>
</evidence>
<organism evidence="9">
    <name type="scientific">Echinostoma caproni</name>
    <dbReference type="NCBI Taxonomy" id="27848"/>
    <lineage>
        <taxon>Eukaryota</taxon>
        <taxon>Metazoa</taxon>
        <taxon>Spiralia</taxon>
        <taxon>Lophotrochozoa</taxon>
        <taxon>Platyhelminthes</taxon>
        <taxon>Trematoda</taxon>
        <taxon>Digenea</taxon>
        <taxon>Plagiorchiida</taxon>
        <taxon>Echinostomata</taxon>
        <taxon>Echinostomatoidea</taxon>
        <taxon>Echinostomatidae</taxon>
        <taxon>Echinostoma</taxon>
    </lineage>
</organism>
<dbReference type="InterPro" id="IPR014371">
    <property type="entry name" value="Oat_ACAT_DAG_ARE"/>
</dbReference>
<dbReference type="EMBL" id="UZAN01001362">
    <property type="protein sequence ID" value="VDP22459.1"/>
    <property type="molecule type" value="Genomic_DNA"/>
</dbReference>
<evidence type="ECO:0000256" key="2">
    <source>
        <dbReference type="ARBA" id="ARBA00005189"/>
    </source>
</evidence>
<evidence type="ECO:0000256" key="1">
    <source>
        <dbReference type="ARBA" id="ARBA00004477"/>
    </source>
</evidence>
<reference evidence="9" key="1">
    <citation type="submission" date="2016-06" db="UniProtKB">
        <authorList>
            <consortium name="WormBaseParasite"/>
        </authorList>
    </citation>
    <scope>IDENTIFICATION</scope>
</reference>
<dbReference type="WBParaSite" id="ECPE_0000042201-mRNA-1">
    <property type="protein sequence ID" value="ECPE_0000042201-mRNA-1"/>
    <property type="gene ID" value="ECPE_0000042201"/>
</dbReference>
<protein>
    <recommendedName>
        <fullName evidence="3">diacylglycerol O-acyltransferase</fullName>
        <ecNumber evidence="3">2.3.1.20</ecNumber>
    </recommendedName>
</protein>
<dbReference type="GO" id="GO:0004144">
    <property type="term" value="F:diacylglycerol O-acyltransferase activity"/>
    <property type="evidence" value="ECO:0007669"/>
    <property type="project" value="UniProtKB-EC"/>
</dbReference>
<name>A0A183A0D7_9TREM</name>
<gene>
    <name evidence="7" type="ORF">ECPE_LOCUS422</name>
</gene>
<evidence type="ECO:0000256" key="4">
    <source>
        <dbReference type="ARBA" id="ARBA00022679"/>
    </source>
</evidence>
<keyword evidence="8" id="KW-1185">Reference proteome</keyword>